<dbReference type="InterPro" id="IPR049492">
    <property type="entry name" value="BD-FAE-like_dom"/>
</dbReference>
<dbReference type="RefSeq" id="WP_119496930.1">
    <property type="nucleotide sequence ID" value="NZ_NRJH01000030.1"/>
</dbReference>
<keyword evidence="2" id="KW-0732">Signal</keyword>
<dbReference type="AlphaFoldDB" id="A0A3A1Y329"/>
<evidence type="ECO:0000313" key="4">
    <source>
        <dbReference type="EMBL" id="RIY32732.1"/>
    </source>
</evidence>
<feature type="region of interest" description="Disordered" evidence="1">
    <location>
        <begin position="109"/>
        <end position="145"/>
    </location>
</feature>
<dbReference type="SUPFAM" id="SSF53474">
    <property type="entry name" value="alpha/beta-Hydrolases"/>
    <property type="match status" value="1"/>
</dbReference>
<proteinExistence type="predicted"/>
<evidence type="ECO:0000256" key="1">
    <source>
        <dbReference type="SAM" id="MobiDB-lite"/>
    </source>
</evidence>
<name>A0A3A1Y329_9GAMM</name>
<dbReference type="InterPro" id="IPR029058">
    <property type="entry name" value="AB_hydrolase_fold"/>
</dbReference>
<evidence type="ECO:0000259" key="3">
    <source>
        <dbReference type="Pfam" id="PF20434"/>
    </source>
</evidence>
<feature type="chain" id="PRO_5017484959" description="BD-FAE-like domain-containing protein" evidence="2">
    <location>
        <begin position="24"/>
        <end position="652"/>
    </location>
</feature>
<keyword evidence="5" id="KW-1185">Reference proteome</keyword>
<feature type="compositionally biased region" description="Polar residues" evidence="1">
    <location>
        <begin position="114"/>
        <end position="138"/>
    </location>
</feature>
<protein>
    <recommendedName>
        <fullName evidence="3">BD-FAE-like domain-containing protein</fullName>
    </recommendedName>
</protein>
<dbReference type="OrthoDB" id="5669225at2"/>
<dbReference type="InterPro" id="IPR048124">
    <property type="entry name" value="Tannase_B"/>
</dbReference>
<feature type="signal peptide" evidence="2">
    <location>
        <begin position="1"/>
        <end position="23"/>
    </location>
</feature>
<dbReference type="EMBL" id="NRJH01000030">
    <property type="protein sequence ID" value="RIY32732.1"/>
    <property type="molecule type" value="Genomic_DNA"/>
</dbReference>
<feature type="compositionally biased region" description="Low complexity" evidence="1">
    <location>
        <begin position="635"/>
        <end position="646"/>
    </location>
</feature>
<dbReference type="Gene3D" id="3.40.50.1820">
    <property type="entry name" value="alpha/beta hydrolase"/>
    <property type="match status" value="2"/>
</dbReference>
<feature type="region of interest" description="Disordered" evidence="1">
    <location>
        <begin position="206"/>
        <end position="240"/>
    </location>
</feature>
<feature type="region of interest" description="Disordered" evidence="1">
    <location>
        <begin position="630"/>
        <end position="652"/>
    </location>
</feature>
<evidence type="ECO:0000313" key="5">
    <source>
        <dbReference type="Proteomes" id="UP000266258"/>
    </source>
</evidence>
<reference evidence="4 5" key="1">
    <citation type="submission" date="2017-08" db="EMBL/GenBank/DDBJ databases">
        <title>Reclassification of Bisgaard taxon 37 and 44.</title>
        <authorList>
            <person name="Christensen H."/>
        </authorList>
    </citation>
    <scope>NUCLEOTIDE SEQUENCE [LARGE SCALE GENOMIC DNA]</scope>
    <source>
        <strain evidence="4 5">B96_4</strain>
    </source>
</reference>
<organism evidence="4 5">
    <name type="scientific">Psittacicella melopsittaci</name>
    <dbReference type="NCBI Taxonomy" id="2028576"/>
    <lineage>
        <taxon>Bacteria</taxon>
        <taxon>Pseudomonadati</taxon>
        <taxon>Pseudomonadota</taxon>
        <taxon>Gammaproteobacteria</taxon>
        <taxon>Pasteurellales</taxon>
        <taxon>Psittacicellaceae</taxon>
        <taxon>Psittacicella</taxon>
    </lineage>
</organism>
<feature type="compositionally biased region" description="Polar residues" evidence="1">
    <location>
        <begin position="206"/>
        <end position="215"/>
    </location>
</feature>
<gene>
    <name evidence="4" type="ORF">CJP74_03765</name>
</gene>
<dbReference type="Pfam" id="PF20434">
    <property type="entry name" value="BD-FAE"/>
    <property type="match status" value="1"/>
</dbReference>
<accession>A0A3A1Y329</accession>
<evidence type="ECO:0000256" key="2">
    <source>
        <dbReference type="SAM" id="SignalP"/>
    </source>
</evidence>
<sequence>MGLTKLFRLTLIAGSLFATSSWAQGLAFNPESNYVIKTYLYQNKLVEVRAYENIPYVTNPVKQEYQVLNIYIPVSYFNANEINGYSKTTAPILLLNSMDDFTAVKPQELPGKVNTPQGKQIAPATQEQAVTTSSSTGEEQAKQPEFKLPLDSRGLIILGNQYNLTLDTSRSTRQEVATQIGNLVQTARDGIAAIGSKVTSGVENVRRSLSQSEEQLGQVVEGEDSLQNTPTPEPETSLPENGEHFIAQALDRGYIVVSVGLRGSDSQSQGEYVGKNFAPLIDAKAAVKYLHFNQKQIPGDKERIIAVASHGGATIASLLGVSSDDQAYASQFEQLGAAQAPSSILGVALYAPYLNLEHADMAYEWGFSSVQEQQNRPLPGLIGLSRAQEFTPAQRQVSKELQEQFIAYLNSLALQDSKGKPYQLNSDGNGSFRTLVEQYIVQAANEAIKQDPEFDFSWYPWLVVQQNQATAIHIFAYQQEVGRANFPQSFDKANLSSPYNRFFGDHKENARHFTNFAQVANQPQLNAPSELVQGLNPSFYLEKQAPASKYWWIRHGTFDNYFPLALPIIFAQQLKQNKAEVDFKLAWNQASFTYYNVPELFAWIEQISKPSFLERTGAAVKDSINRLGNAISPGNANSPSNENANPEQEKEK</sequence>
<feature type="domain" description="BD-FAE-like" evidence="3">
    <location>
        <begin position="243"/>
        <end position="339"/>
    </location>
</feature>
<dbReference type="NCBIfam" id="NF041556">
    <property type="entry name" value="tannase_B"/>
    <property type="match status" value="1"/>
</dbReference>
<dbReference type="Proteomes" id="UP000266258">
    <property type="component" value="Unassembled WGS sequence"/>
</dbReference>
<comment type="caution">
    <text evidence="4">The sequence shown here is derived from an EMBL/GenBank/DDBJ whole genome shotgun (WGS) entry which is preliminary data.</text>
</comment>